<feature type="domain" description="VTT" evidence="7">
    <location>
        <begin position="72"/>
        <end position="187"/>
    </location>
</feature>
<protein>
    <recommendedName>
        <fullName evidence="6">TVP38/TMEM64 family membrane protein</fullName>
    </recommendedName>
</protein>
<dbReference type="InterPro" id="IPR015414">
    <property type="entry name" value="TMEM64"/>
</dbReference>
<keyword evidence="2 6" id="KW-1003">Cell membrane</keyword>
<keyword evidence="5 6" id="KW-0472">Membrane</keyword>
<keyword evidence="4 6" id="KW-1133">Transmembrane helix</keyword>
<dbReference type="PANTHER" id="PTHR12677">
    <property type="entry name" value="GOLGI APPARATUS MEMBRANE PROTEIN TVP38-RELATED"/>
    <property type="match status" value="1"/>
</dbReference>
<feature type="transmembrane region" description="Helical" evidence="6">
    <location>
        <begin position="91"/>
        <end position="112"/>
    </location>
</feature>
<dbReference type="PANTHER" id="PTHR12677:SF59">
    <property type="entry name" value="GOLGI APPARATUS MEMBRANE PROTEIN TVP38-RELATED"/>
    <property type="match status" value="1"/>
</dbReference>
<sequence length="228" mass="24094">MKHKELAGLHRRLKALALLLVVLIALAVAWKWTPLRDWLDLERIVSLMQSAGTRFGLAAAVAAFAAACIAVVPLSFLTLVTIVAFGPVEGFICTIAGASIGGAGSYWMGRLLGREVVEGLAGERMNMLSRRLAGRGLLAVAAIRLVPAAPFAVVNLVIGASHIRFRDFLLGNVLGMTPGTLAIALFLEQIVTALTTPGPGSIALAALTLLLIVLGGWGLKRWMRQPGE</sequence>
<feature type="transmembrane region" description="Helical" evidence="6">
    <location>
        <begin position="199"/>
        <end position="219"/>
    </location>
</feature>
<dbReference type="GO" id="GO:0005886">
    <property type="term" value="C:plasma membrane"/>
    <property type="evidence" value="ECO:0007669"/>
    <property type="project" value="UniProtKB-SubCell"/>
</dbReference>
<organism evidence="8 9">
    <name type="scientific">Noviherbaspirillum denitrificans</name>
    <dbReference type="NCBI Taxonomy" id="1968433"/>
    <lineage>
        <taxon>Bacteria</taxon>
        <taxon>Pseudomonadati</taxon>
        <taxon>Pseudomonadota</taxon>
        <taxon>Betaproteobacteria</taxon>
        <taxon>Burkholderiales</taxon>
        <taxon>Oxalobacteraceae</taxon>
        <taxon>Noviherbaspirillum</taxon>
    </lineage>
</organism>
<dbReference type="InterPro" id="IPR032816">
    <property type="entry name" value="VTT_dom"/>
</dbReference>
<dbReference type="OrthoDB" id="8828485at2"/>
<evidence type="ECO:0000256" key="1">
    <source>
        <dbReference type="ARBA" id="ARBA00004651"/>
    </source>
</evidence>
<dbReference type="AlphaFoldDB" id="A0A254TEC4"/>
<proteinExistence type="inferred from homology"/>
<evidence type="ECO:0000256" key="6">
    <source>
        <dbReference type="RuleBase" id="RU366058"/>
    </source>
</evidence>
<feature type="transmembrane region" description="Helical" evidence="6">
    <location>
        <begin position="169"/>
        <end position="187"/>
    </location>
</feature>
<reference evidence="8 9" key="1">
    <citation type="submission" date="2016-02" db="EMBL/GenBank/DDBJ databases">
        <authorList>
            <person name="Wen L."/>
            <person name="He K."/>
            <person name="Yang H."/>
        </authorList>
    </citation>
    <scope>NUCLEOTIDE SEQUENCE [LARGE SCALE GENOMIC DNA]</scope>
    <source>
        <strain evidence="8 9">TSA40</strain>
    </source>
</reference>
<evidence type="ECO:0000313" key="8">
    <source>
        <dbReference type="EMBL" id="OWW21019.1"/>
    </source>
</evidence>
<gene>
    <name evidence="8" type="ORF">AYR66_17600</name>
</gene>
<keyword evidence="3 6" id="KW-0812">Transmembrane</keyword>
<comment type="subcellular location">
    <subcellularLocation>
        <location evidence="1 6">Cell membrane</location>
        <topology evidence="1 6">Multi-pass membrane protein</topology>
    </subcellularLocation>
</comment>
<evidence type="ECO:0000313" key="9">
    <source>
        <dbReference type="Proteomes" id="UP000197535"/>
    </source>
</evidence>
<comment type="similarity">
    <text evidence="6">Belongs to the TVP38/TMEM64 family.</text>
</comment>
<feature type="transmembrane region" description="Helical" evidence="6">
    <location>
        <begin position="55"/>
        <end position="84"/>
    </location>
</feature>
<evidence type="ECO:0000256" key="5">
    <source>
        <dbReference type="ARBA" id="ARBA00023136"/>
    </source>
</evidence>
<dbReference type="EMBL" id="LSTO01000001">
    <property type="protein sequence ID" value="OWW21019.1"/>
    <property type="molecule type" value="Genomic_DNA"/>
</dbReference>
<name>A0A254TEC4_9BURK</name>
<evidence type="ECO:0000256" key="2">
    <source>
        <dbReference type="ARBA" id="ARBA00022475"/>
    </source>
</evidence>
<evidence type="ECO:0000256" key="4">
    <source>
        <dbReference type="ARBA" id="ARBA00022989"/>
    </source>
</evidence>
<evidence type="ECO:0000259" key="7">
    <source>
        <dbReference type="Pfam" id="PF09335"/>
    </source>
</evidence>
<dbReference type="RefSeq" id="WP_088707873.1">
    <property type="nucleotide sequence ID" value="NZ_LSTO01000001.1"/>
</dbReference>
<dbReference type="Pfam" id="PF09335">
    <property type="entry name" value="VTT_dom"/>
    <property type="match status" value="1"/>
</dbReference>
<keyword evidence="9" id="KW-1185">Reference proteome</keyword>
<feature type="transmembrane region" description="Helical" evidence="6">
    <location>
        <begin position="132"/>
        <end position="157"/>
    </location>
</feature>
<dbReference type="Proteomes" id="UP000197535">
    <property type="component" value="Unassembled WGS sequence"/>
</dbReference>
<accession>A0A254TEC4</accession>
<comment type="caution">
    <text evidence="8">The sequence shown here is derived from an EMBL/GenBank/DDBJ whole genome shotgun (WGS) entry which is preliminary data.</text>
</comment>
<evidence type="ECO:0000256" key="3">
    <source>
        <dbReference type="ARBA" id="ARBA00022692"/>
    </source>
</evidence>